<evidence type="ECO:0000313" key="2">
    <source>
        <dbReference type="EMBL" id="OCF25490.1"/>
    </source>
</evidence>
<dbReference type="Proteomes" id="UP000092730">
    <property type="component" value="Chromosome 4"/>
</dbReference>
<feature type="compositionally biased region" description="Basic and acidic residues" evidence="1">
    <location>
        <begin position="216"/>
        <end position="236"/>
    </location>
</feature>
<organism evidence="2">
    <name type="scientific">Kwoniella bestiolae CBS 10118</name>
    <dbReference type="NCBI Taxonomy" id="1296100"/>
    <lineage>
        <taxon>Eukaryota</taxon>
        <taxon>Fungi</taxon>
        <taxon>Dikarya</taxon>
        <taxon>Basidiomycota</taxon>
        <taxon>Agaricomycotina</taxon>
        <taxon>Tremellomycetes</taxon>
        <taxon>Tremellales</taxon>
        <taxon>Cryptococcaceae</taxon>
        <taxon>Kwoniella</taxon>
    </lineage>
</organism>
<dbReference type="RefSeq" id="XP_019046560.1">
    <property type="nucleotide sequence ID" value="XM_019191930.1"/>
</dbReference>
<proteinExistence type="predicted"/>
<dbReference type="GeneID" id="30209709"/>
<reference evidence="3" key="4">
    <citation type="submission" date="2024-02" db="EMBL/GenBank/DDBJ databases">
        <title>Comparative genomics of Cryptococcus and Kwoniella reveals pathogenesis evolution and contrasting modes of karyotype evolution via chromosome fusion or intercentromeric recombination.</title>
        <authorList>
            <person name="Coelho M.A."/>
            <person name="David-Palma M."/>
            <person name="Shea T."/>
            <person name="Bowers K."/>
            <person name="McGinley-Smith S."/>
            <person name="Mohammad A.W."/>
            <person name="Gnirke A."/>
            <person name="Yurkov A.M."/>
            <person name="Nowrousian M."/>
            <person name="Sun S."/>
            <person name="Cuomo C.A."/>
            <person name="Heitman J."/>
        </authorList>
    </citation>
    <scope>NUCLEOTIDE SEQUENCE</scope>
    <source>
        <strain evidence="3">CBS 10118</strain>
    </source>
</reference>
<dbReference type="AlphaFoldDB" id="A0A1B9G3A2"/>
<dbReference type="VEuPathDB" id="FungiDB:I302_05310"/>
<reference evidence="2" key="1">
    <citation type="submission" date="2013-07" db="EMBL/GenBank/DDBJ databases">
        <title>The Genome Sequence of Cryptococcus bestiolae CBS10118.</title>
        <authorList>
            <consortium name="The Broad Institute Genome Sequencing Platform"/>
            <person name="Cuomo C."/>
            <person name="Litvintseva A."/>
            <person name="Chen Y."/>
            <person name="Heitman J."/>
            <person name="Sun S."/>
            <person name="Springer D."/>
            <person name="Dromer F."/>
            <person name="Young S.K."/>
            <person name="Zeng Q."/>
            <person name="Gargeya S."/>
            <person name="Fitzgerald M."/>
            <person name="Abouelleil A."/>
            <person name="Alvarado L."/>
            <person name="Berlin A.M."/>
            <person name="Chapman S.B."/>
            <person name="Dewar J."/>
            <person name="Goldberg J."/>
            <person name="Griggs A."/>
            <person name="Gujja S."/>
            <person name="Hansen M."/>
            <person name="Howarth C."/>
            <person name="Imamovic A."/>
            <person name="Larimer J."/>
            <person name="McCowan C."/>
            <person name="Murphy C."/>
            <person name="Pearson M."/>
            <person name="Priest M."/>
            <person name="Roberts A."/>
            <person name="Saif S."/>
            <person name="Shea T."/>
            <person name="Sykes S."/>
            <person name="Wortman J."/>
            <person name="Nusbaum C."/>
            <person name="Birren B."/>
        </authorList>
    </citation>
    <scope>NUCLEOTIDE SEQUENCE [LARGE SCALE GENOMIC DNA]</scope>
    <source>
        <strain evidence="2">CBS 10118</strain>
    </source>
</reference>
<dbReference type="EMBL" id="CP144544">
    <property type="protein sequence ID" value="WVW84157.1"/>
    <property type="molecule type" value="Genomic_DNA"/>
</dbReference>
<evidence type="ECO:0000313" key="4">
    <source>
        <dbReference type="Proteomes" id="UP000092730"/>
    </source>
</evidence>
<reference evidence="3" key="2">
    <citation type="submission" date="2013-07" db="EMBL/GenBank/DDBJ databases">
        <authorList>
            <consortium name="The Broad Institute Genome Sequencing Platform"/>
            <person name="Cuomo C."/>
            <person name="Litvintseva A."/>
            <person name="Chen Y."/>
            <person name="Heitman J."/>
            <person name="Sun S."/>
            <person name="Springer D."/>
            <person name="Dromer F."/>
            <person name="Young S.K."/>
            <person name="Zeng Q."/>
            <person name="Gargeya S."/>
            <person name="Fitzgerald M."/>
            <person name="Abouelleil A."/>
            <person name="Alvarado L."/>
            <person name="Berlin A.M."/>
            <person name="Chapman S.B."/>
            <person name="Dewar J."/>
            <person name="Goldberg J."/>
            <person name="Griggs A."/>
            <person name="Gujja S."/>
            <person name="Hansen M."/>
            <person name="Howarth C."/>
            <person name="Imamovic A."/>
            <person name="Larimer J."/>
            <person name="McCowan C."/>
            <person name="Murphy C."/>
            <person name="Pearson M."/>
            <person name="Priest M."/>
            <person name="Roberts A."/>
            <person name="Saif S."/>
            <person name="Shea T."/>
            <person name="Sykes S."/>
            <person name="Wortman J."/>
            <person name="Nusbaum C."/>
            <person name="Birren B."/>
        </authorList>
    </citation>
    <scope>NUCLEOTIDE SEQUENCE</scope>
    <source>
        <strain evidence="3">CBS 10118</strain>
    </source>
</reference>
<feature type="region of interest" description="Disordered" evidence="1">
    <location>
        <begin position="216"/>
        <end position="250"/>
    </location>
</feature>
<dbReference type="KEGG" id="kbi:30209709"/>
<keyword evidence="4" id="KW-1185">Reference proteome</keyword>
<name>A0A1B9G3A2_9TREE</name>
<evidence type="ECO:0000256" key="1">
    <source>
        <dbReference type="SAM" id="MobiDB-lite"/>
    </source>
</evidence>
<protein>
    <submittedName>
        <fullName evidence="2">Uncharacterized protein</fullName>
    </submittedName>
</protein>
<accession>A0A1B9G3A2</accession>
<reference evidence="2" key="3">
    <citation type="submission" date="2014-01" db="EMBL/GenBank/DDBJ databases">
        <title>Evolution of pathogenesis and genome organization in the Tremellales.</title>
        <authorList>
            <person name="Cuomo C."/>
            <person name="Litvintseva A."/>
            <person name="Heitman J."/>
            <person name="Chen Y."/>
            <person name="Sun S."/>
            <person name="Springer D."/>
            <person name="Dromer F."/>
            <person name="Young S."/>
            <person name="Zeng Q."/>
            <person name="Chapman S."/>
            <person name="Gujja S."/>
            <person name="Saif S."/>
            <person name="Birren B."/>
        </authorList>
    </citation>
    <scope>NUCLEOTIDE SEQUENCE</scope>
    <source>
        <strain evidence="2">CBS 10118</strain>
    </source>
</reference>
<evidence type="ECO:0000313" key="3">
    <source>
        <dbReference type="EMBL" id="WVW84157.1"/>
    </source>
</evidence>
<gene>
    <name evidence="2" type="ORF">I302_05310</name>
    <name evidence="3" type="ORF">I302_106186</name>
</gene>
<dbReference type="EMBL" id="KI894021">
    <property type="protein sequence ID" value="OCF25490.1"/>
    <property type="molecule type" value="Genomic_DNA"/>
</dbReference>
<sequence length="358" mass="40164">MLVAMNRRDEGRFESQEHRAGLIDELVNGLTRGNLKKAVSQATTDASGLKVTSCINTDMVDALYTKYELGQSLESGIVQAPMEFLDRLTDAARMHTFRLIAGSTCSNVTDNLISTVRVSSHICDAIYELIKNDPLFLEERKRVKSNWDKSLEQNGVTTRALDTFYRGCPEDQTTLGTIENSFVPDSAQHTMVQSETRNEKLTSDVLERMSRWEENRARKAMQARDSRVRDNPELEGKSVQGLHRSPEEKARVEATKKARADEYWAAISKRLDTKLRSCEKMLDKEFESEANLTDVVFITTKCPGSDAGDGGTVIDPSAEIELQFLRSNNSSARITEDPILVISNQLNRWRSTSATAET</sequence>